<feature type="transmembrane region" description="Helical" evidence="6">
    <location>
        <begin position="97"/>
        <end position="115"/>
    </location>
</feature>
<dbReference type="EMBL" id="FN655056">
    <property type="protein sequence ID" value="CBY37772.1"/>
    <property type="molecule type" value="Genomic_DNA"/>
</dbReference>
<dbReference type="AlphaFoldDB" id="E4YQM7"/>
<evidence type="ECO:0000256" key="6">
    <source>
        <dbReference type="RuleBase" id="RU365102"/>
    </source>
</evidence>
<feature type="transmembrane region" description="Helical" evidence="6">
    <location>
        <begin position="64"/>
        <end position="85"/>
    </location>
</feature>
<dbReference type="PANTHER" id="PTHR12608:SF1">
    <property type="entry name" value="TRANSMEMBRANE PROTEIN 165"/>
    <property type="match status" value="1"/>
</dbReference>
<dbReference type="PANTHER" id="PTHR12608">
    <property type="entry name" value="TRANSMEMBRANE PROTEIN HTP-1 RELATED"/>
    <property type="match status" value="1"/>
</dbReference>
<protein>
    <recommendedName>
        <fullName evidence="6">GDT1 family protein</fullName>
    </recommendedName>
</protein>
<evidence type="ECO:0000256" key="5">
    <source>
        <dbReference type="ARBA" id="ARBA00023136"/>
    </source>
</evidence>
<proteinExistence type="inferred from homology"/>
<comment type="similarity">
    <text evidence="2 6">Belongs to the GDT1 family.</text>
</comment>
<dbReference type="Pfam" id="PF01169">
    <property type="entry name" value="GDT1"/>
    <property type="match status" value="2"/>
</dbReference>
<keyword evidence="4 6" id="KW-1133">Transmembrane helix</keyword>
<evidence type="ECO:0000256" key="3">
    <source>
        <dbReference type="ARBA" id="ARBA00022692"/>
    </source>
</evidence>
<accession>E4YQM7</accession>
<evidence type="ECO:0000256" key="7">
    <source>
        <dbReference type="SAM" id="MobiDB-lite"/>
    </source>
</evidence>
<feature type="transmembrane region" description="Helical" evidence="6">
    <location>
        <begin position="272"/>
        <end position="293"/>
    </location>
</feature>
<dbReference type="GO" id="GO:0016020">
    <property type="term" value="C:membrane"/>
    <property type="evidence" value="ECO:0007669"/>
    <property type="project" value="UniProtKB-SubCell"/>
</dbReference>
<reference evidence="8" key="1">
    <citation type="journal article" date="2010" name="Science">
        <title>Plasticity of animal genome architecture unmasked by rapid evolution of a pelagic tunicate.</title>
        <authorList>
            <person name="Denoeud F."/>
            <person name="Henriet S."/>
            <person name="Mungpakdee S."/>
            <person name="Aury J.M."/>
            <person name="Da Silva C."/>
            <person name="Brinkmann H."/>
            <person name="Mikhaleva J."/>
            <person name="Olsen L.C."/>
            <person name="Jubin C."/>
            <person name="Canestro C."/>
            <person name="Bouquet J.M."/>
            <person name="Danks G."/>
            <person name="Poulain J."/>
            <person name="Campsteijn C."/>
            <person name="Adamski M."/>
            <person name="Cross I."/>
            <person name="Yadetie F."/>
            <person name="Muffato M."/>
            <person name="Louis A."/>
            <person name="Butcher S."/>
            <person name="Tsagkogeorga G."/>
            <person name="Konrad A."/>
            <person name="Singh S."/>
            <person name="Jensen M.F."/>
            <person name="Cong E.H."/>
            <person name="Eikeseth-Otteraa H."/>
            <person name="Noel B."/>
            <person name="Anthouard V."/>
            <person name="Porcel B.M."/>
            <person name="Kachouri-Lafond R."/>
            <person name="Nishino A."/>
            <person name="Ugolini M."/>
            <person name="Chourrout P."/>
            <person name="Nishida H."/>
            <person name="Aasland R."/>
            <person name="Huzurbazar S."/>
            <person name="Westhof E."/>
            <person name="Delsuc F."/>
            <person name="Lehrach H."/>
            <person name="Reinhardt R."/>
            <person name="Weissenbach J."/>
            <person name="Roy S.W."/>
            <person name="Artiguenave F."/>
            <person name="Postlethwait J.H."/>
            <person name="Manak J.R."/>
            <person name="Thompson E.M."/>
            <person name="Jaillon O."/>
            <person name="Du Pasquier L."/>
            <person name="Boudinot P."/>
            <person name="Liberles D.A."/>
            <person name="Volff J.N."/>
            <person name="Philippe H."/>
            <person name="Lenhard B."/>
            <person name="Roest Crollius H."/>
            <person name="Wincker P."/>
            <person name="Chourrout D."/>
        </authorList>
    </citation>
    <scope>NUCLEOTIDE SEQUENCE [LARGE SCALE GENOMIC DNA]</scope>
</reference>
<evidence type="ECO:0000256" key="4">
    <source>
        <dbReference type="ARBA" id="ARBA00022989"/>
    </source>
</evidence>
<feature type="transmembrane region" description="Helical" evidence="6">
    <location>
        <begin position="200"/>
        <end position="218"/>
    </location>
</feature>
<feature type="compositionally biased region" description="Low complexity" evidence="7">
    <location>
        <begin position="174"/>
        <end position="183"/>
    </location>
</feature>
<feature type="compositionally biased region" description="Basic and acidic residues" evidence="7">
    <location>
        <begin position="133"/>
        <end position="144"/>
    </location>
</feature>
<dbReference type="GO" id="GO:0046873">
    <property type="term" value="F:metal ion transmembrane transporter activity"/>
    <property type="evidence" value="ECO:0007669"/>
    <property type="project" value="InterPro"/>
</dbReference>
<sequence length="310" mass="33991">MVFLDETRPRFPREAVLLPGCDDDFVEPNAFEALFLSFGMILMAEFADKTFFVACILAMKYSRALVFMGCWLGLVTMTGISVALAMIFEHSVIPQNYVQYAAGALFAIFGLQMFYEGYKNRGLKASDEMKDAADELGDDGREGTEMTVRFRKSSTSEDPNDPEVTVEMIESSSRRASQATSQSSDATQNVGCMKKTENSLGLCINKVFLKAFLLTFLGEWGDKSQLGTISLAATNPSAQLMVFIGCSMGYAACVGLAVLLGKFVVSKIKITYLNIAGGVLFLGFSAFTFYNAFMNPEEDTVSDLHDTECN</sequence>
<comment type="subcellular location">
    <subcellularLocation>
        <location evidence="1 6">Membrane</location>
        <topology evidence="1 6">Multi-pass membrane protein</topology>
    </subcellularLocation>
</comment>
<feature type="transmembrane region" description="Helical" evidence="6">
    <location>
        <begin position="238"/>
        <end position="260"/>
    </location>
</feature>
<evidence type="ECO:0000256" key="2">
    <source>
        <dbReference type="ARBA" id="ARBA00009190"/>
    </source>
</evidence>
<feature type="transmembrane region" description="Helical" evidence="6">
    <location>
        <begin position="33"/>
        <end position="57"/>
    </location>
</feature>
<evidence type="ECO:0000256" key="1">
    <source>
        <dbReference type="ARBA" id="ARBA00004141"/>
    </source>
</evidence>
<keyword evidence="5 6" id="KW-0472">Membrane</keyword>
<organism evidence="8">
    <name type="scientific">Oikopleura dioica</name>
    <name type="common">Tunicate</name>
    <dbReference type="NCBI Taxonomy" id="34765"/>
    <lineage>
        <taxon>Eukaryota</taxon>
        <taxon>Metazoa</taxon>
        <taxon>Chordata</taxon>
        <taxon>Tunicata</taxon>
        <taxon>Appendicularia</taxon>
        <taxon>Copelata</taxon>
        <taxon>Oikopleuridae</taxon>
        <taxon>Oikopleura</taxon>
    </lineage>
</organism>
<gene>
    <name evidence="8" type="ORF">GSOID_T00031258001</name>
</gene>
<dbReference type="Proteomes" id="UP000011014">
    <property type="component" value="Unassembled WGS sequence"/>
</dbReference>
<evidence type="ECO:0000313" key="8">
    <source>
        <dbReference type="EMBL" id="CBY37772.1"/>
    </source>
</evidence>
<keyword evidence="3 6" id="KW-0812">Transmembrane</keyword>
<name>E4YQM7_OIKDI</name>
<feature type="region of interest" description="Disordered" evidence="7">
    <location>
        <begin position="133"/>
        <end position="183"/>
    </location>
</feature>
<dbReference type="InterPro" id="IPR001727">
    <property type="entry name" value="GDT1-like"/>
</dbReference>